<gene>
    <name evidence="2" type="ORF">ACFOPI_21995</name>
</gene>
<organism evidence="2 3">
    <name type="scientific">Hydrogenophaga luteola</name>
    <dbReference type="NCBI Taxonomy" id="1591122"/>
    <lineage>
        <taxon>Bacteria</taxon>
        <taxon>Pseudomonadati</taxon>
        <taxon>Pseudomonadota</taxon>
        <taxon>Betaproteobacteria</taxon>
        <taxon>Burkholderiales</taxon>
        <taxon>Comamonadaceae</taxon>
        <taxon>Hydrogenophaga</taxon>
    </lineage>
</organism>
<sequence length="240" mass="25878">MKKLFVAMCLAASAILSGCGTVDPLRIRSQVGDKGLVVLVRVPNELSLSWLGTTLLNNESAVHANPDWAIKHWVEERSVAVLRQAGRKARALVLQPGAQVALAQMIDTTNEVVLVIAPGYGPDKVFNRPPYVSGIGLRQHTWFGMEAASATYVQLDARILNPSHPKEVQIVSSESFQRLPFAALEKGPILPPRVEGAVRDAIRAQIDGVVLDLIGRLGLFEGPIDSTSPRLPSVETGPRG</sequence>
<keyword evidence="3" id="KW-1185">Reference proteome</keyword>
<dbReference type="Proteomes" id="UP001595729">
    <property type="component" value="Unassembled WGS sequence"/>
</dbReference>
<evidence type="ECO:0000313" key="3">
    <source>
        <dbReference type="Proteomes" id="UP001595729"/>
    </source>
</evidence>
<protein>
    <recommendedName>
        <fullName evidence="4">ABC-type transport auxiliary lipoprotein component domain-containing protein</fullName>
    </recommendedName>
</protein>
<reference evidence="3" key="1">
    <citation type="journal article" date="2019" name="Int. J. Syst. Evol. Microbiol.">
        <title>The Global Catalogue of Microorganisms (GCM) 10K type strain sequencing project: providing services to taxonomists for standard genome sequencing and annotation.</title>
        <authorList>
            <consortium name="The Broad Institute Genomics Platform"/>
            <consortium name="The Broad Institute Genome Sequencing Center for Infectious Disease"/>
            <person name="Wu L."/>
            <person name="Ma J."/>
        </authorList>
    </citation>
    <scope>NUCLEOTIDE SEQUENCE [LARGE SCALE GENOMIC DNA]</scope>
    <source>
        <strain evidence="3">KCTC 42501</strain>
    </source>
</reference>
<feature type="chain" id="PRO_5046752214" description="ABC-type transport auxiliary lipoprotein component domain-containing protein" evidence="1">
    <location>
        <begin position="19"/>
        <end position="240"/>
    </location>
</feature>
<name>A0ABV7WCZ4_9BURK</name>
<feature type="signal peptide" evidence="1">
    <location>
        <begin position="1"/>
        <end position="18"/>
    </location>
</feature>
<dbReference type="RefSeq" id="WP_382178878.1">
    <property type="nucleotide sequence ID" value="NZ_JBHRXX010000010.1"/>
</dbReference>
<evidence type="ECO:0000313" key="2">
    <source>
        <dbReference type="EMBL" id="MFC3686278.1"/>
    </source>
</evidence>
<evidence type="ECO:0008006" key="4">
    <source>
        <dbReference type="Google" id="ProtNLM"/>
    </source>
</evidence>
<dbReference type="PROSITE" id="PS51257">
    <property type="entry name" value="PROKAR_LIPOPROTEIN"/>
    <property type="match status" value="1"/>
</dbReference>
<accession>A0ABV7WCZ4</accession>
<evidence type="ECO:0000256" key="1">
    <source>
        <dbReference type="SAM" id="SignalP"/>
    </source>
</evidence>
<keyword evidence="1" id="KW-0732">Signal</keyword>
<comment type="caution">
    <text evidence="2">The sequence shown here is derived from an EMBL/GenBank/DDBJ whole genome shotgun (WGS) entry which is preliminary data.</text>
</comment>
<proteinExistence type="predicted"/>
<dbReference type="EMBL" id="JBHRXX010000010">
    <property type="protein sequence ID" value="MFC3686278.1"/>
    <property type="molecule type" value="Genomic_DNA"/>
</dbReference>